<dbReference type="KEGG" id="fal:FRAAL6632"/>
<dbReference type="Proteomes" id="UP000000657">
    <property type="component" value="Chromosome"/>
</dbReference>
<dbReference type="EMBL" id="CT573213">
    <property type="protein sequence ID" value="CAJ65255.1"/>
    <property type="molecule type" value="Genomic_DNA"/>
</dbReference>
<protein>
    <submittedName>
        <fullName evidence="2">Uncharacterized protein</fullName>
    </submittedName>
</protein>
<accession>Q0RBD1</accession>
<feature type="compositionally biased region" description="Basic and acidic residues" evidence="1">
    <location>
        <begin position="72"/>
        <end position="81"/>
    </location>
</feature>
<dbReference type="STRING" id="326424.FRAAL6632"/>
<dbReference type="AlphaFoldDB" id="Q0RBD1"/>
<sequence>MQAKPTTTAAAAMRDCQGRAAGGGGRGARAFRVPPRRTRPAPPAARSGTMRMHYAGVVQRQNTSFPSLQRGFDSRRPLRLG</sequence>
<proteinExistence type="predicted"/>
<reference evidence="2 3" key="1">
    <citation type="journal article" date="2007" name="Genome Res.">
        <title>Genome characteristics of facultatively symbiotic Frankia sp. strains reflect host range and host plant biogeography.</title>
        <authorList>
            <person name="Normand P."/>
            <person name="Lapierre P."/>
            <person name="Tisa L.S."/>
            <person name="Gogarten J.P."/>
            <person name="Alloisio N."/>
            <person name="Bagnarol E."/>
            <person name="Bassi C.A."/>
            <person name="Berry A.M."/>
            <person name="Bickhart D.M."/>
            <person name="Choisne N."/>
            <person name="Couloux A."/>
            <person name="Cournoyer B."/>
            <person name="Cruveiller S."/>
            <person name="Daubin V."/>
            <person name="Demange N."/>
            <person name="Francino M.P."/>
            <person name="Goltsman E."/>
            <person name="Huang Y."/>
            <person name="Kopp O.R."/>
            <person name="Labarre L."/>
            <person name="Lapidus A."/>
            <person name="Lavire C."/>
            <person name="Marechal J."/>
            <person name="Martinez M."/>
            <person name="Mastronunzio J.E."/>
            <person name="Mullin B.C."/>
            <person name="Niemann J."/>
            <person name="Pujic P."/>
            <person name="Rawnsley T."/>
            <person name="Rouy Z."/>
            <person name="Schenowitz C."/>
            <person name="Sellstedt A."/>
            <person name="Tavares F."/>
            <person name="Tomkins J.P."/>
            <person name="Vallenet D."/>
            <person name="Valverde C."/>
            <person name="Wall L.G."/>
            <person name="Wang Y."/>
            <person name="Medigue C."/>
            <person name="Benson D.R."/>
        </authorList>
    </citation>
    <scope>NUCLEOTIDE SEQUENCE [LARGE SCALE GENOMIC DNA]</scope>
    <source>
        <strain evidence="3">DSM 45986 / CECT 9034 / ACN14a</strain>
    </source>
</reference>
<keyword evidence="3" id="KW-1185">Reference proteome</keyword>
<feature type="region of interest" description="Disordered" evidence="1">
    <location>
        <begin position="1"/>
        <end position="81"/>
    </location>
</feature>
<dbReference type="HOGENOM" id="CLU_2568855_0_0_11"/>
<evidence type="ECO:0000313" key="2">
    <source>
        <dbReference type="EMBL" id="CAJ65255.1"/>
    </source>
</evidence>
<name>Q0RBD1_FRAAA</name>
<evidence type="ECO:0000256" key="1">
    <source>
        <dbReference type="SAM" id="MobiDB-lite"/>
    </source>
</evidence>
<organism evidence="2 3">
    <name type="scientific">Frankia alni (strain DSM 45986 / CECT 9034 / ACN14a)</name>
    <dbReference type="NCBI Taxonomy" id="326424"/>
    <lineage>
        <taxon>Bacteria</taxon>
        <taxon>Bacillati</taxon>
        <taxon>Actinomycetota</taxon>
        <taxon>Actinomycetes</taxon>
        <taxon>Frankiales</taxon>
        <taxon>Frankiaceae</taxon>
        <taxon>Frankia</taxon>
    </lineage>
</organism>
<gene>
    <name evidence="2" type="ordered locus">FRAAL6632</name>
</gene>
<evidence type="ECO:0000313" key="3">
    <source>
        <dbReference type="Proteomes" id="UP000000657"/>
    </source>
</evidence>